<dbReference type="GO" id="GO:0015031">
    <property type="term" value="P:protein transport"/>
    <property type="evidence" value="ECO:0007669"/>
    <property type="project" value="UniProtKB-KW"/>
</dbReference>
<evidence type="ECO:0000313" key="6">
    <source>
        <dbReference type="Proteomes" id="UP000824469"/>
    </source>
</evidence>
<dbReference type="GO" id="GO:0006887">
    <property type="term" value="P:exocytosis"/>
    <property type="evidence" value="ECO:0007669"/>
    <property type="project" value="UniProtKB-KW"/>
</dbReference>
<evidence type="ECO:0000313" key="5">
    <source>
        <dbReference type="EMBL" id="KAH9326440.1"/>
    </source>
</evidence>
<dbReference type="PANTHER" id="PTHR12542">
    <property type="entry name" value="EXOCYST COMPLEX PROTEIN EXO70"/>
    <property type="match status" value="1"/>
</dbReference>
<dbReference type="AlphaFoldDB" id="A0AA38GQW9"/>
<comment type="caution">
    <text evidence="5">The sequence shown here is derived from an EMBL/GenBank/DDBJ whole genome shotgun (WGS) entry which is preliminary data.</text>
</comment>
<reference evidence="5 6" key="1">
    <citation type="journal article" date="2021" name="Nat. Plants">
        <title>The Taxus genome provides insights into paclitaxel biosynthesis.</title>
        <authorList>
            <person name="Xiong X."/>
            <person name="Gou J."/>
            <person name="Liao Q."/>
            <person name="Li Y."/>
            <person name="Zhou Q."/>
            <person name="Bi G."/>
            <person name="Li C."/>
            <person name="Du R."/>
            <person name="Wang X."/>
            <person name="Sun T."/>
            <person name="Guo L."/>
            <person name="Liang H."/>
            <person name="Lu P."/>
            <person name="Wu Y."/>
            <person name="Zhang Z."/>
            <person name="Ro D.K."/>
            <person name="Shang Y."/>
            <person name="Huang S."/>
            <person name="Yan J."/>
        </authorList>
    </citation>
    <scope>NUCLEOTIDE SEQUENCE [LARGE SCALE GENOMIC DNA]</scope>
    <source>
        <strain evidence="5">Ta-2019</strain>
    </source>
</reference>
<organism evidence="5 6">
    <name type="scientific">Taxus chinensis</name>
    <name type="common">Chinese yew</name>
    <name type="synonym">Taxus wallichiana var. chinensis</name>
    <dbReference type="NCBI Taxonomy" id="29808"/>
    <lineage>
        <taxon>Eukaryota</taxon>
        <taxon>Viridiplantae</taxon>
        <taxon>Streptophyta</taxon>
        <taxon>Embryophyta</taxon>
        <taxon>Tracheophyta</taxon>
        <taxon>Spermatophyta</taxon>
        <taxon>Pinopsida</taxon>
        <taxon>Pinidae</taxon>
        <taxon>Conifers II</taxon>
        <taxon>Cupressales</taxon>
        <taxon>Taxaceae</taxon>
        <taxon>Taxus</taxon>
    </lineage>
</organism>
<protein>
    <recommendedName>
        <fullName evidence="3">Exocyst subunit Exo70 family protein</fullName>
    </recommendedName>
</protein>
<evidence type="ECO:0000259" key="4">
    <source>
        <dbReference type="Pfam" id="PF03081"/>
    </source>
</evidence>
<dbReference type="PANTHER" id="PTHR12542:SF96">
    <property type="entry name" value="EXOCYST COMPLEX COMPONENT EXO70B1"/>
    <property type="match status" value="1"/>
</dbReference>
<evidence type="ECO:0000256" key="1">
    <source>
        <dbReference type="ARBA" id="ARBA00006756"/>
    </source>
</evidence>
<name>A0AA38GQW9_TAXCH</name>
<dbReference type="GO" id="GO:0000145">
    <property type="term" value="C:exocyst"/>
    <property type="evidence" value="ECO:0007669"/>
    <property type="project" value="InterPro"/>
</dbReference>
<keyword evidence="3" id="KW-0653">Protein transport</keyword>
<dbReference type="InterPro" id="IPR046364">
    <property type="entry name" value="Exo70_C"/>
</dbReference>
<accession>A0AA38GQW9</accession>
<dbReference type="SUPFAM" id="SSF74788">
    <property type="entry name" value="Cullin repeat-like"/>
    <property type="match status" value="1"/>
</dbReference>
<evidence type="ECO:0000256" key="3">
    <source>
        <dbReference type="RuleBase" id="RU365026"/>
    </source>
</evidence>
<feature type="non-terminal residue" evidence="5">
    <location>
        <position position="66"/>
    </location>
</feature>
<keyword evidence="3" id="KW-0268">Exocytosis</keyword>
<dbReference type="InterPro" id="IPR004140">
    <property type="entry name" value="Exo70"/>
</dbReference>
<evidence type="ECO:0000256" key="2">
    <source>
        <dbReference type="ARBA" id="ARBA00022448"/>
    </source>
</evidence>
<dbReference type="InterPro" id="IPR016159">
    <property type="entry name" value="Cullin_repeat-like_dom_sf"/>
</dbReference>
<dbReference type="EMBL" id="JAHRHJ020000002">
    <property type="protein sequence ID" value="KAH9326440.1"/>
    <property type="molecule type" value="Genomic_DNA"/>
</dbReference>
<feature type="non-terminal residue" evidence="5">
    <location>
        <position position="1"/>
    </location>
</feature>
<feature type="domain" description="Exocyst complex subunit Exo70 C-terminal" evidence="4">
    <location>
        <begin position="4"/>
        <end position="66"/>
    </location>
</feature>
<keyword evidence="2 3" id="KW-0813">Transport</keyword>
<proteinExistence type="inferred from homology"/>
<dbReference type="Gene3D" id="1.20.1280.170">
    <property type="entry name" value="Exocyst complex component Exo70"/>
    <property type="match status" value="1"/>
</dbReference>
<dbReference type="GO" id="GO:0005546">
    <property type="term" value="F:phosphatidylinositol-4,5-bisphosphate binding"/>
    <property type="evidence" value="ECO:0007669"/>
    <property type="project" value="InterPro"/>
</dbReference>
<comment type="similarity">
    <text evidence="1 3">Belongs to the EXO70 family.</text>
</comment>
<keyword evidence="6" id="KW-1185">Reference proteome</keyword>
<sequence length="66" mass="7186">ESTARLLAFAENVAATSRAPEMIFRVLDLYETLTDLVPDIKATYSQDLCRSVQQQADGILVGLGEA</sequence>
<dbReference type="Proteomes" id="UP000824469">
    <property type="component" value="Unassembled WGS sequence"/>
</dbReference>
<dbReference type="Pfam" id="PF03081">
    <property type="entry name" value="Exo70_C"/>
    <property type="match status" value="1"/>
</dbReference>
<gene>
    <name evidence="5" type="ORF">KI387_006618</name>
</gene>
<comment type="function">
    <text evidence="3">Component of the exocyst complex.</text>
</comment>